<keyword evidence="6 7" id="KW-0472">Membrane</keyword>
<dbReference type="AlphaFoldDB" id="A0A822XQI7"/>
<evidence type="ECO:0000259" key="8">
    <source>
        <dbReference type="PROSITE" id="PS50850"/>
    </source>
</evidence>
<dbReference type="SUPFAM" id="SSF103473">
    <property type="entry name" value="MFS general substrate transporter"/>
    <property type="match status" value="1"/>
</dbReference>
<name>A0A822XQI7_NELNU</name>
<dbReference type="PROSITE" id="PS50850">
    <property type="entry name" value="MFS"/>
    <property type="match status" value="1"/>
</dbReference>
<dbReference type="PANTHER" id="PTHR23500">
    <property type="entry name" value="SOLUTE CARRIER FAMILY 2, FACILITATED GLUCOSE TRANSPORTER"/>
    <property type="match status" value="1"/>
</dbReference>
<evidence type="ECO:0000256" key="1">
    <source>
        <dbReference type="ARBA" id="ARBA00004141"/>
    </source>
</evidence>
<sequence length="335" mass="36644">MTGGGFTVDSNGYGVNARLTASVVITCIVAASGGLIFGYDIGISVYLSETAPSKWRGAFNTGFQLFIGIGVLAANVLNFFSAKLYWGWRLSLGLAAAPAIIMGLCALLISDTPSSLVQRGKLEEARRSLLRIRGVESDIEAELNDLVKASEATRAVNEEPFKTIFERQYRPHLVMAVAIPFFQQLTGINIIAFYAPVLFQSVGFGSDSALLSAIILGSVNLTSILVSTFIVDRYGRKILFMEGGIQMVVCQVSGGTLLNKICWINYRGADGVLGRDKIMHSRLGHVGPIPYTFCVWNTYMLTYDRLPSSLCTILFLSQSRLQLQFLTNRGSWQSY</sequence>
<comment type="subcellular location">
    <subcellularLocation>
        <location evidence="1">Membrane</location>
        <topology evidence="1">Multi-pass membrane protein</topology>
    </subcellularLocation>
</comment>
<evidence type="ECO:0000313" key="9">
    <source>
        <dbReference type="EMBL" id="DAD21943.1"/>
    </source>
</evidence>
<feature type="transmembrane region" description="Helical" evidence="7">
    <location>
        <begin position="59"/>
        <end position="80"/>
    </location>
</feature>
<proteinExistence type="inferred from homology"/>
<accession>A0A822XQI7</accession>
<dbReference type="Proteomes" id="UP000607653">
    <property type="component" value="Unassembled WGS sequence"/>
</dbReference>
<dbReference type="InterPro" id="IPR036259">
    <property type="entry name" value="MFS_trans_sf"/>
</dbReference>
<dbReference type="Gene3D" id="1.20.1250.20">
    <property type="entry name" value="MFS general substrate transporter like domains"/>
    <property type="match status" value="1"/>
</dbReference>
<evidence type="ECO:0000256" key="4">
    <source>
        <dbReference type="ARBA" id="ARBA00022692"/>
    </source>
</evidence>
<gene>
    <name evidence="9" type="ORF">HUJ06_023406</name>
</gene>
<dbReference type="GO" id="GO:0015144">
    <property type="term" value="F:carbohydrate transmembrane transporter activity"/>
    <property type="evidence" value="ECO:0007669"/>
    <property type="project" value="InterPro"/>
</dbReference>
<evidence type="ECO:0000256" key="7">
    <source>
        <dbReference type="SAM" id="Phobius"/>
    </source>
</evidence>
<evidence type="ECO:0000256" key="3">
    <source>
        <dbReference type="ARBA" id="ARBA00022448"/>
    </source>
</evidence>
<keyword evidence="10" id="KW-1185">Reference proteome</keyword>
<evidence type="ECO:0000313" key="10">
    <source>
        <dbReference type="Proteomes" id="UP000607653"/>
    </source>
</evidence>
<dbReference type="InterPro" id="IPR020846">
    <property type="entry name" value="MFS_dom"/>
</dbReference>
<feature type="transmembrane region" description="Helical" evidence="7">
    <location>
        <begin position="209"/>
        <end position="231"/>
    </location>
</feature>
<feature type="transmembrane region" description="Helical" evidence="7">
    <location>
        <begin position="86"/>
        <end position="109"/>
    </location>
</feature>
<reference evidence="9 10" key="1">
    <citation type="journal article" date="2020" name="Mol. Biol. Evol.">
        <title>Distinct Expression and Methylation Patterns for Genes with Different Fates following a Single Whole-Genome Duplication in Flowering Plants.</title>
        <authorList>
            <person name="Shi T."/>
            <person name="Rahmani R.S."/>
            <person name="Gugger P.F."/>
            <person name="Wang M."/>
            <person name="Li H."/>
            <person name="Zhang Y."/>
            <person name="Li Z."/>
            <person name="Wang Q."/>
            <person name="Van de Peer Y."/>
            <person name="Marchal K."/>
            <person name="Chen J."/>
        </authorList>
    </citation>
    <scope>NUCLEOTIDE SEQUENCE [LARGE SCALE GENOMIC DNA]</scope>
    <source>
        <tissue evidence="9">Leaf</tissue>
    </source>
</reference>
<keyword evidence="4 7" id="KW-0812">Transmembrane</keyword>
<dbReference type="Pfam" id="PF00083">
    <property type="entry name" value="Sugar_tr"/>
    <property type="match status" value="1"/>
</dbReference>
<feature type="transmembrane region" description="Helical" evidence="7">
    <location>
        <begin position="173"/>
        <end position="197"/>
    </location>
</feature>
<keyword evidence="5 7" id="KW-1133">Transmembrane helix</keyword>
<dbReference type="EMBL" id="DUZY01000001">
    <property type="protein sequence ID" value="DAD21943.1"/>
    <property type="molecule type" value="Genomic_DNA"/>
</dbReference>
<comment type="similarity">
    <text evidence="2">Belongs to the major facilitator superfamily. Sugar transporter (TC 2.A.1.1) family.</text>
</comment>
<protein>
    <recommendedName>
        <fullName evidence="8">Major facilitator superfamily (MFS) profile domain-containing protein</fullName>
    </recommendedName>
</protein>
<comment type="caution">
    <text evidence="9">The sequence shown here is derived from an EMBL/GenBank/DDBJ whole genome shotgun (WGS) entry which is preliminary data.</text>
</comment>
<dbReference type="InterPro" id="IPR005828">
    <property type="entry name" value="MFS_sugar_transport-like"/>
</dbReference>
<keyword evidence="3" id="KW-0813">Transport</keyword>
<dbReference type="PANTHER" id="PTHR23500:SF44">
    <property type="entry name" value="SUGAR TRANSPORT PROTEIN 5"/>
    <property type="match status" value="1"/>
</dbReference>
<evidence type="ECO:0000256" key="6">
    <source>
        <dbReference type="ARBA" id="ARBA00023136"/>
    </source>
</evidence>
<feature type="domain" description="Major facilitator superfamily (MFS) profile" evidence="8">
    <location>
        <begin position="1"/>
        <end position="335"/>
    </location>
</feature>
<dbReference type="GO" id="GO:0016020">
    <property type="term" value="C:membrane"/>
    <property type="evidence" value="ECO:0007669"/>
    <property type="project" value="UniProtKB-SubCell"/>
</dbReference>
<organism evidence="9 10">
    <name type="scientific">Nelumbo nucifera</name>
    <name type="common">Sacred lotus</name>
    <dbReference type="NCBI Taxonomy" id="4432"/>
    <lineage>
        <taxon>Eukaryota</taxon>
        <taxon>Viridiplantae</taxon>
        <taxon>Streptophyta</taxon>
        <taxon>Embryophyta</taxon>
        <taxon>Tracheophyta</taxon>
        <taxon>Spermatophyta</taxon>
        <taxon>Magnoliopsida</taxon>
        <taxon>Proteales</taxon>
        <taxon>Nelumbonaceae</taxon>
        <taxon>Nelumbo</taxon>
    </lineage>
</organism>
<feature type="transmembrane region" description="Helical" evidence="7">
    <location>
        <begin position="20"/>
        <end position="47"/>
    </location>
</feature>
<dbReference type="InterPro" id="IPR045262">
    <property type="entry name" value="STP/PLT_plant"/>
</dbReference>
<evidence type="ECO:0000256" key="2">
    <source>
        <dbReference type="ARBA" id="ARBA00010992"/>
    </source>
</evidence>
<evidence type="ECO:0000256" key="5">
    <source>
        <dbReference type="ARBA" id="ARBA00022989"/>
    </source>
</evidence>